<organism evidence="1 2">
    <name type="scientific">Streptomyces pratisoli</name>
    <dbReference type="NCBI Taxonomy" id="3139917"/>
    <lineage>
        <taxon>Bacteria</taxon>
        <taxon>Bacillati</taxon>
        <taxon>Actinomycetota</taxon>
        <taxon>Actinomycetes</taxon>
        <taxon>Kitasatosporales</taxon>
        <taxon>Streptomycetaceae</taxon>
        <taxon>Streptomyces</taxon>
    </lineage>
</organism>
<comment type="caution">
    <text evidence="1">The sequence shown here is derived from an EMBL/GenBank/DDBJ whole genome shotgun (WGS) entry which is preliminary data.</text>
</comment>
<protein>
    <submittedName>
        <fullName evidence="1">Uncharacterized protein</fullName>
    </submittedName>
</protein>
<evidence type="ECO:0000313" key="1">
    <source>
        <dbReference type="EMBL" id="MEJ8656959.1"/>
    </source>
</evidence>
<evidence type="ECO:0000313" key="2">
    <source>
        <dbReference type="Proteomes" id="UP001375539"/>
    </source>
</evidence>
<accession>A0ACC6QF03</accession>
<dbReference type="Proteomes" id="UP001375539">
    <property type="component" value="Unassembled WGS sequence"/>
</dbReference>
<gene>
    <name evidence="1" type="ORF">WKI58_10540</name>
</gene>
<reference evidence="1" key="1">
    <citation type="submission" date="2024-03" db="EMBL/GenBank/DDBJ databases">
        <title>Novel Streptomyces species of biotechnological and ecological value are a feature of Machair soil.</title>
        <authorList>
            <person name="Prole J.R."/>
            <person name="Goodfellow M."/>
            <person name="Allenby N."/>
            <person name="Ward A.C."/>
        </authorList>
    </citation>
    <scope>NUCLEOTIDE SEQUENCE</scope>
    <source>
        <strain evidence="1">MS1.AVA.4</strain>
    </source>
</reference>
<proteinExistence type="predicted"/>
<keyword evidence="2" id="KW-1185">Reference proteome</keyword>
<name>A0ACC6QF03_9ACTN</name>
<sequence>MRLSRTLTAGVATLVALAALSGCSSDPMEDLGLPAADDIAGVERFVNSVSSCQELEPKGKLESGDVVDPADEAWGVGEKWYCHDEGGEEMALMTVTDMEKFQASLKKESLRQERENGSGGGDSALVGENFAVHPEDDDTVRDLMQGGLLLMACKEKYKAEIPSGYTVHEGPVEGCFATDFIPS</sequence>
<dbReference type="EMBL" id="JBBKAI010000002">
    <property type="protein sequence ID" value="MEJ8656959.1"/>
    <property type="molecule type" value="Genomic_DNA"/>
</dbReference>